<protein>
    <submittedName>
        <fullName evidence="2">Uncharacterized protein</fullName>
    </submittedName>
</protein>
<sequence length="189" mass="21271">MPLFGRNGVYRFAKLNYRNGMDMPGSFCRVVWIGLDGLVGQNSWSFCLVYRNAPFYRRTLSHSGVWGYQFPARRMKLHHSFTLGSIMPTLPVIAGTREFSLVFNLYINRRLFLISRKLASVSILGAPKFSNSPLRPSDRRQGGAHSSHAQEVANQVSSPSPFEQAGSLKQPKSQRCQKSNFKILKGTKG</sequence>
<name>A0AAD3XEI1_NEPGR</name>
<evidence type="ECO:0000313" key="2">
    <source>
        <dbReference type="EMBL" id="GMH02055.1"/>
    </source>
</evidence>
<feature type="compositionally biased region" description="Polar residues" evidence="1">
    <location>
        <begin position="147"/>
        <end position="161"/>
    </location>
</feature>
<evidence type="ECO:0000256" key="1">
    <source>
        <dbReference type="SAM" id="MobiDB-lite"/>
    </source>
</evidence>
<evidence type="ECO:0000313" key="3">
    <source>
        <dbReference type="Proteomes" id="UP001279734"/>
    </source>
</evidence>
<dbReference type="AlphaFoldDB" id="A0AAD3XEI1"/>
<keyword evidence="3" id="KW-1185">Reference proteome</keyword>
<gene>
    <name evidence="2" type="ORF">Nepgr_003894</name>
</gene>
<dbReference type="Proteomes" id="UP001279734">
    <property type="component" value="Unassembled WGS sequence"/>
</dbReference>
<reference evidence="2" key="1">
    <citation type="submission" date="2023-05" db="EMBL/GenBank/DDBJ databases">
        <title>Nepenthes gracilis genome sequencing.</title>
        <authorList>
            <person name="Fukushima K."/>
        </authorList>
    </citation>
    <scope>NUCLEOTIDE SEQUENCE</scope>
    <source>
        <strain evidence="2">SING2019-196</strain>
    </source>
</reference>
<proteinExistence type="predicted"/>
<accession>A0AAD3XEI1</accession>
<feature type="compositionally biased region" description="Polar residues" evidence="1">
    <location>
        <begin position="170"/>
        <end position="180"/>
    </location>
</feature>
<organism evidence="2 3">
    <name type="scientific">Nepenthes gracilis</name>
    <name type="common">Slender pitcher plant</name>
    <dbReference type="NCBI Taxonomy" id="150966"/>
    <lineage>
        <taxon>Eukaryota</taxon>
        <taxon>Viridiplantae</taxon>
        <taxon>Streptophyta</taxon>
        <taxon>Embryophyta</taxon>
        <taxon>Tracheophyta</taxon>
        <taxon>Spermatophyta</taxon>
        <taxon>Magnoliopsida</taxon>
        <taxon>eudicotyledons</taxon>
        <taxon>Gunneridae</taxon>
        <taxon>Pentapetalae</taxon>
        <taxon>Caryophyllales</taxon>
        <taxon>Nepenthaceae</taxon>
        <taxon>Nepenthes</taxon>
    </lineage>
</organism>
<feature type="region of interest" description="Disordered" evidence="1">
    <location>
        <begin position="132"/>
        <end position="189"/>
    </location>
</feature>
<comment type="caution">
    <text evidence="2">The sequence shown here is derived from an EMBL/GenBank/DDBJ whole genome shotgun (WGS) entry which is preliminary data.</text>
</comment>
<dbReference type="EMBL" id="BSYO01000003">
    <property type="protein sequence ID" value="GMH02055.1"/>
    <property type="molecule type" value="Genomic_DNA"/>
</dbReference>